<evidence type="ECO:0000313" key="11">
    <source>
        <dbReference type="Proteomes" id="UP000298763"/>
    </source>
</evidence>
<keyword evidence="5 9" id="KW-0012">Acyltransferase</keyword>
<reference evidence="9 12" key="2">
    <citation type="submission" date="2020-08" db="EMBL/GenBank/DDBJ databases">
        <title>Genomic Encyclopedia of Type Strains, Phase III (KMG-III): the genomes of soil and plant-associated and newly described type strains.</title>
        <authorList>
            <person name="Whitman W."/>
        </authorList>
    </citation>
    <scope>NUCLEOTIDE SEQUENCE [LARGE SCALE GENOMIC DNA]</scope>
    <source>
        <strain evidence="9 12">CECT 7753</strain>
    </source>
</reference>
<dbReference type="Proteomes" id="UP000584325">
    <property type="component" value="Unassembled WGS sequence"/>
</dbReference>
<evidence type="ECO:0000256" key="2">
    <source>
        <dbReference type="ARBA" id="ARBA00022516"/>
    </source>
</evidence>
<dbReference type="EC" id="2.3.1.51" evidence="9"/>
<keyword evidence="7" id="KW-0472">Membrane</keyword>
<dbReference type="EMBL" id="JACHXS010000002">
    <property type="protein sequence ID" value="MBB3220731.1"/>
    <property type="molecule type" value="Genomic_DNA"/>
</dbReference>
<dbReference type="EMBL" id="CP040017">
    <property type="protein sequence ID" value="QCP11789.1"/>
    <property type="molecule type" value="Genomic_DNA"/>
</dbReference>
<dbReference type="Proteomes" id="UP000298763">
    <property type="component" value="Chromosome"/>
</dbReference>
<feature type="domain" description="Phospholipid/glycerol acyltransferase" evidence="8">
    <location>
        <begin position="65"/>
        <end position="177"/>
    </location>
</feature>
<feature type="transmembrane region" description="Helical" evidence="7">
    <location>
        <begin position="7"/>
        <end position="28"/>
    </location>
</feature>
<dbReference type="GO" id="GO:0003841">
    <property type="term" value="F:1-acylglycerol-3-phosphate O-acyltransferase activity"/>
    <property type="evidence" value="ECO:0007669"/>
    <property type="project" value="UniProtKB-EC"/>
</dbReference>
<name>A0A4P8HPX5_9BURK</name>
<dbReference type="GO" id="GO:0006654">
    <property type="term" value="P:phosphatidic acid biosynthetic process"/>
    <property type="evidence" value="ECO:0007669"/>
    <property type="project" value="TreeGrafter"/>
</dbReference>
<keyword evidence="3 9" id="KW-0808">Transferase</keyword>
<dbReference type="SMART" id="SM00563">
    <property type="entry name" value="PlsC"/>
    <property type="match status" value="1"/>
</dbReference>
<comment type="pathway">
    <text evidence="1">Lipid metabolism.</text>
</comment>
<evidence type="ECO:0000256" key="7">
    <source>
        <dbReference type="SAM" id="Phobius"/>
    </source>
</evidence>
<dbReference type="AlphaFoldDB" id="A0A4P8HPX5"/>
<accession>A0A4P8HPX5</accession>
<dbReference type="InterPro" id="IPR002123">
    <property type="entry name" value="Plipid/glycerol_acylTrfase"/>
</dbReference>
<sequence>MILALRIARLVFHLLMGMAICALVFPWIEREAREIHIRRWSRHLLGICNVHVQITAGSAAPRAQALVVANHVSWLDIFVLNALYPCRFVAKAEIRAWPLAGWLVEQAGTVFIARGNRRDLRRAFEGLVTALKTGERVAFFPEGTTAPQGTLLPFHANLFEAAVDAKSRVQPYAIRYIDHERKPHPAVEFIGDMTFAQSVVAILSGKAIHARVTILRSMKADGVGRRDLAERSHQAIREALDIPAPADAEPAPDAGEESGEAEKKPLTGSDWQT</sequence>
<dbReference type="SUPFAM" id="SSF69593">
    <property type="entry name" value="Glycerol-3-phosphate (1)-acyltransferase"/>
    <property type="match status" value="1"/>
</dbReference>
<evidence type="ECO:0000313" key="9">
    <source>
        <dbReference type="EMBL" id="MBB3220731.1"/>
    </source>
</evidence>
<evidence type="ECO:0000313" key="10">
    <source>
        <dbReference type="EMBL" id="QCP11789.1"/>
    </source>
</evidence>
<reference evidence="10 11" key="1">
    <citation type="submission" date="2019-05" db="EMBL/GenBank/DDBJ databases">
        <title>Draft Genome Sequences of Six Type Strains of the Genus Massilia.</title>
        <authorList>
            <person name="Miess H."/>
            <person name="Frediansyhah A."/>
            <person name="Gross H."/>
        </authorList>
    </citation>
    <scope>NUCLEOTIDE SEQUENCE [LARGE SCALE GENOMIC DNA]</scope>
    <source>
        <strain evidence="10 11">DSMZ 26121</strain>
    </source>
</reference>
<dbReference type="OrthoDB" id="9806880at2"/>
<keyword evidence="7" id="KW-0812">Transmembrane</keyword>
<evidence type="ECO:0000256" key="1">
    <source>
        <dbReference type="ARBA" id="ARBA00005189"/>
    </source>
</evidence>
<dbReference type="RefSeq" id="WP_137314634.1">
    <property type="nucleotide sequence ID" value="NZ_CP040017.1"/>
</dbReference>
<keyword evidence="4" id="KW-0443">Lipid metabolism</keyword>
<evidence type="ECO:0000256" key="3">
    <source>
        <dbReference type="ARBA" id="ARBA00022679"/>
    </source>
</evidence>
<evidence type="ECO:0000256" key="5">
    <source>
        <dbReference type="ARBA" id="ARBA00023315"/>
    </source>
</evidence>
<dbReference type="Pfam" id="PF01553">
    <property type="entry name" value="Acyltransferase"/>
    <property type="match status" value="1"/>
</dbReference>
<evidence type="ECO:0000259" key="8">
    <source>
        <dbReference type="SMART" id="SM00563"/>
    </source>
</evidence>
<evidence type="ECO:0000256" key="6">
    <source>
        <dbReference type="SAM" id="MobiDB-lite"/>
    </source>
</evidence>
<protein>
    <submittedName>
        <fullName evidence="9">1-acyl-sn-glycerol-3-phosphate acyltransferase</fullName>
        <ecNumber evidence="9">2.3.1.51</ecNumber>
    </submittedName>
</protein>
<evidence type="ECO:0000256" key="4">
    <source>
        <dbReference type="ARBA" id="ARBA00023098"/>
    </source>
</evidence>
<dbReference type="CDD" id="cd07989">
    <property type="entry name" value="LPLAT_AGPAT-like"/>
    <property type="match status" value="1"/>
</dbReference>
<dbReference type="PANTHER" id="PTHR10434">
    <property type="entry name" value="1-ACYL-SN-GLYCEROL-3-PHOSPHATE ACYLTRANSFERASE"/>
    <property type="match status" value="1"/>
</dbReference>
<feature type="compositionally biased region" description="Low complexity" evidence="6">
    <location>
        <begin position="241"/>
        <end position="253"/>
    </location>
</feature>
<keyword evidence="11" id="KW-1185">Reference proteome</keyword>
<proteinExistence type="predicted"/>
<keyword evidence="7" id="KW-1133">Transmembrane helix</keyword>
<evidence type="ECO:0000313" key="12">
    <source>
        <dbReference type="Proteomes" id="UP000584325"/>
    </source>
</evidence>
<organism evidence="9 12">
    <name type="scientific">Pseudoduganella umbonata</name>
    <dbReference type="NCBI Taxonomy" id="864828"/>
    <lineage>
        <taxon>Bacteria</taxon>
        <taxon>Pseudomonadati</taxon>
        <taxon>Pseudomonadota</taxon>
        <taxon>Betaproteobacteria</taxon>
        <taxon>Burkholderiales</taxon>
        <taxon>Oxalobacteraceae</taxon>
        <taxon>Telluria group</taxon>
        <taxon>Pseudoduganella</taxon>
    </lineage>
</organism>
<keyword evidence="2" id="KW-0444">Lipid biosynthesis</keyword>
<feature type="region of interest" description="Disordered" evidence="6">
    <location>
        <begin position="232"/>
        <end position="273"/>
    </location>
</feature>
<gene>
    <name evidence="10" type="ORF">FCL38_16215</name>
    <name evidence="9" type="ORF">FHS02_001530</name>
</gene>
<dbReference type="PANTHER" id="PTHR10434:SF64">
    <property type="entry name" value="1-ACYL-SN-GLYCEROL-3-PHOSPHATE ACYLTRANSFERASE-RELATED"/>
    <property type="match status" value="1"/>
</dbReference>